<name>A0A0B3S5Z9_9RHOB</name>
<reference evidence="2 3" key="1">
    <citation type="submission" date="2014-10" db="EMBL/GenBank/DDBJ databases">
        <title>Genome sequence of Ponticoccus sp. strain UMTAT08 isolated from clonal culture of toxic dinoflagellate Alexandrium tamiyavanichii.</title>
        <authorList>
            <person name="Gan H.Y."/>
            <person name="Muhd D.-D."/>
            <person name="Mohd Noor M.E."/>
            <person name="Yeong Y.S."/>
            <person name="Usup G."/>
        </authorList>
    </citation>
    <scope>NUCLEOTIDE SEQUENCE [LARGE SCALE GENOMIC DNA]</scope>
    <source>
        <strain evidence="2 3">UMTAT08</strain>
    </source>
</reference>
<gene>
    <name evidence="2" type="ORF">OA50_03116</name>
</gene>
<feature type="chain" id="PRO_5002084911" evidence="1">
    <location>
        <begin position="23"/>
        <end position="123"/>
    </location>
</feature>
<dbReference type="EMBL" id="JSUQ01000012">
    <property type="protein sequence ID" value="KHQ52101.1"/>
    <property type="molecule type" value="Genomic_DNA"/>
</dbReference>
<protein>
    <submittedName>
        <fullName evidence="2">Fibronectin-binding protein</fullName>
    </submittedName>
</protein>
<dbReference type="RefSeq" id="WP_223306221.1">
    <property type="nucleotide sequence ID" value="NZ_JSUQ01000012.1"/>
</dbReference>
<keyword evidence="1" id="KW-0732">Signal</keyword>
<evidence type="ECO:0000313" key="3">
    <source>
        <dbReference type="Proteomes" id="UP000030960"/>
    </source>
</evidence>
<evidence type="ECO:0000256" key="1">
    <source>
        <dbReference type="SAM" id="SignalP"/>
    </source>
</evidence>
<dbReference type="STRING" id="561184.SAMN05216376_10257"/>
<feature type="signal peptide" evidence="1">
    <location>
        <begin position="1"/>
        <end position="22"/>
    </location>
</feature>
<comment type="caution">
    <text evidence="2">The sequence shown here is derived from an EMBL/GenBank/DDBJ whole genome shotgun (WGS) entry which is preliminary data.</text>
</comment>
<accession>A0A0B3S5Z9</accession>
<evidence type="ECO:0000313" key="2">
    <source>
        <dbReference type="EMBL" id="KHQ52101.1"/>
    </source>
</evidence>
<proteinExistence type="predicted"/>
<keyword evidence="3" id="KW-1185">Reference proteome</keyword>
<sequence>MRALLLSACLLSLPFLPGPLTAQESLHLEAGADITGAYRVAGRNPDGSAYTGTLEMTANGAQYQLAWTIAGQVFRGTGRLEGRILTVDWQGDSNPVVYVLMPNGALHGTWADGHALDRLEPLR</sequence>
<dbReference type="AlphaFoldDB" id="A0A0B3S5Z9"/>
<dbReference type="Proteomes" id="UP000030960">
    <property type="component" value="Unassembled WGS sequence"/>
</dbReference>
<organism evidence="2 3">
    <name type="scientific">Mameliella alba</name>
    <dbReference type="NCBI Taxonomy" id="561184"/>
    <lineage>
        <taxon>Bacteria</taxon>
        <taxon>Pseudomonadati</taxon>
        <taxon>Pseudomonadota</taxon>
        <taxon>Alphaproteobacteria</taxon>
        <taxon>Rhodobacterales</taxon>
        <taxon>Roseobacteraceae</taxon>
        <taxon>Mameliella</taxon>
    </lineage>
</organism>